<dbReference type="Pfam" id="PF00903">
    <property type="entry name" value="Glyoxalase"/>
    <property type="match status" value="1"/>
</dbReference>
<gene>
    <name evidence="2" type="ORF">GCM10007350_36240</name>
</gene>
<dbReference type="InterPro" id="IPR037523">
    <property type="entry name" value="VOC_core"/>
</dbReference>
<name>A0ABQ3H6D2_9NEIS</name>
<dbReference type="Proteomes" id="UP000604737">
    <property type="component" value="Unassembled WGS sequence"/>
</dbReference>
<dbReference type="PANTHER" id="PTHR35006">
    <property type="entry name" value="GLYOXALASE FAMILY PROTEIN (AFU_ORTHOLOGUE AFUA_5G14830)"/>
    <property type="match status" value="1"/>
</dbReference>
<organism evidence="2 3">
    <name type="scientific">Jeongeupia chitinilytica</name>
    <dbReference type="NCBI Taxonomy" id="1041641"/>
    <lineage>
        <taxon>Bacteria</taxon>
        <taxon>Pseudomonadati</taxon>
        <taxon>Pseudomonadota</taxon>
        <taxon>Betaproteobacteria</taxon>
        <taxon>Neisseriales</taxon>
        <taxon>Chitinibacteraceae</taxon>
        <taxon>Jeongeupia</taxon>
    </lineage>
</organism>
<evidence type="ECO:0000259" key="1">
    <source>
        <dbReference type="PROSITE" id="PS51819"/>
    </source>
</evidence>
<dbReference type="PANTHER" id="PTHR35006:SF4">
    <property type="entry name" value="BLR7706 PROTEIN"/>
    <property type="match status" value="1"/>
</dbReference>
<protein>
    <recommendedName>
        <fullName evidence="1">VOC domain-containing protein</fullName>
    </recommendedName>
</protein>
<dbReference type="RefSeq" id="WP_189462375.1">
    <property type="nucleotide sequence ID" value="NZ_BMYO01000012.1"/>
</dbReference>
<dbReference type="Gene3D" id="3.10.180.10">
    <property type="entry name" value="2,3-Dihydroxybiphenyl 1,2-Dioxygenase, domain 1"/>
    <property type="match status" value="1"/>
</dbReference>
<evidence type="ECO:0000313" key="3">
    <source>
        <dbReference type="Proteomes" id="UP000604737"/>
    </source>
</evidence>
<dbReference type="InterPro" id="IPR029068">
    <property type="entry name" value="Glyas_Bleomycin-R_OHBP_Dase"/>
</dbReference>
<proteinExistence type="predicted"/>
<dbReference type="PROSITE" id="PS51819">
    <property type="entry name" value="VOC"/>
    <property type="match status" value="1"/>
</dbReference>
<comment type="caution">
    <text evidence="2">The sequence shown here is derived from an EMBL/GenBank/DDBJ whole genome shotgun (WGS) entry which is preliminary data.</text>
</comment>
<dbReference type="InterPro" id="IPR004360">
    <property type="entry name" value="Glyas_Fos-R_dOase_dom"/>
</dbReference>
<sequence>MSHLPLLSHVSLGTNDFDRAVAFYDAIMPALGCKRLEQFPGAAAYGRDYPEFWVQTPIDGTAANVGNGTHIGFTATDKAAVQAFYDAAMAAGATGDGAPGPRPYYGEPYFGCFVRDPDGHKIEAAFWDLSLEPKQPHQC</sequence>
<keyword evidence="3" id="KW-1185">Reference proteome</keyword>
<accession>A0ABQ3H6D2</accession>
<feature type="domain" description="VOC" evidence="1">
    <location>
        <begin position="6"/>
        <end position="127"/>
    </location>
</feature>
<dbReference type="SUPFAM" id="SSF54593">
    <property type="entry name" value="Glyoxalase/Bleomycin resistance protein/Dihydroxybiphenyl dioxygenase"/>
    <property type="match status" value="1"/>
</dbReference>
<evidence type="ECO:0000313" key="2">
    <source>
        <dbReference type="EMBL" id="GHD69512.1"/>
    </source>
</evidence>
<dbReference type="EMBL" id="BMYO01000012">
    <property type="protein sequence ID" value="GHD69512.1"/>
    <property type="molecule type" value="Genomic_DNA"/>
</dbReference>
<reference evidence="3" key="1">
    <citation type="journal article" date="2019" name="Int. J. Syst. Evol. Microbiol.">
        <title>The Global Catalogue of Microorganisms (GCM) 10K type strain sequencing project: providing services to taxonomists for standard genome sequencing and annotation.</title>
        <authorList>
            <consortium name="The Broad Institute Genomics Platform"/>
            <consortium name="The Broad Institute Genome Sequencing Center for Infectious Disease"/>
            <person name="Wu L."/>
            <person name="Ma J."/>
        </authorList>
    </citation>
    <scope>NUCLEOTIDE SEQUENCE [LARGE SCALE GENOMIC DNA]</scope>
    <source>
        <strain evidence="3">KCTC 23701</strain>
    </source>
</reference>
<dbReference type="CDD" id="cd07262">
    <property type="entry name" value="VOC_like"/>
    <property type="match status" value="1"/>
</dbReference>